<reference evidence="4" key="2">
    <citation type="submission" date="2025-04" db="UniProtKB">
        <authorList>
            <consortium name="RefSeq"/>
        </authorList>
    </citation>
    <scope>IDENTIFICATION</scope>
    <source>
        <strain evidence="4">DH4</strain>
        <tissue evidence="4">Whole body</tissue>
    </source>
</reference>
<feature type="compositionally biased region" description="Basic and acidic residues" evidence="1">
    <location>
        <begin position="988"/>
        <end position="1005"/>
    </location>
</feature>
<gene>
    <name evidence="4" type="primary">LOC102655980</name>
</gene>
<dbReference type="Proteomes" id="UP000005203">
    <property type="component" value="Linkage group LG11"/>
</dbReference>
<feature type="region of interest" description="Disordered" evidence="1">
    <location>
        <begin position="621"/>
        <end position="650"/>
    </location>
</feature>
<dbReference type="CTD" id="46006"/>
<feature type="region of interest" description="Disordered" evidence="1">
    <location>
        <begin position="970"/>
        <end position="1162"/>
    </location>
</feature>
<accession>A0A8B7KPU4</accession>
<keyword evidence="3" id="KW-1185">Reference proteome</keyword>
<feature type="compositionally biased region" description="Low complexity" evidence="1">
    <location>
        <begin position="1283"/>
        <end position="1292"/>
    </location>
</feature>
<evidence type="ECO:0000313" key="4">
    <source>
        <dbReference type="RefSeq" id="XP_016770292.2"/>
    </source>
</evidence>
<feature type="region of interest" description="Disordered" evidence="1">
    <location>
        <begin position="1329"/>
        <end position="1381"/>
    </location>
</feature>
<reference evidence="2" key="1">
    <citation type="submission" date="2021-01" db="UniProtKB">
        <authorList>
            <consortium name="EnsemblMetazoa"/>
        </authorList>
    </citation>
    <scope>IDENTIFICATION</scope>
    <source>
        <strain evidence="2">DH4</strain>
    </source>
</reference>
<dbReference type="GO" id="GO:0005634">
    <property type="term" value="C:nucleus"/>
    <property type="evidence" value="ECO:0007669"/>
    <property type="project" value="TreeGrafter"/>
</dbReference>
<feature type="compositionally biased region" description="Basic and acidic residues" evidence="1">
    <location>
        <begin position="1265"/>
        <end position="1281"/>
    </location>
</feature>
<feature type="region of interest" description="Disordered" evidence="1">
    <location>
        <begin position="1670"/>
        <end position="1732"/>
    </location>
</feature>
<evidence type="ECO:0000256" key="1">
    <source>
        <dbReference type="SAM" id="MobiDB-lite"/>
    </source>
</evidence>
<dbReference type="RefSeq" id="XP_016770292.2">
    <property type="nucleotide sequence ID" value="XM_016914803.2"/>
</dbReference>
<feature type="compositionally biased region" description="Basic and acidic residues" evidence="1">
    <location>
        <begin position="1028"/>
        <end position="1095"/>
    </location>
</feature>
<feature type="compositionally biased region" description="Basic and acidic residues" evidence="1">
    <location>
        <begin position="931"/>
        <end position="958"/>
    </location>
</feature>
<name>A0A7M7IK94_APIME</name>
<dbReference type="PANTHER" id="PTHR36562">
    <property type="entry name" value="SERINE/ARGININE REPETITIVE MATRIX 2"/>
    <property type="match status" value="1"/>
</dbReference>
<dbReference type="KEGG" id="ame:102655980"/>
<feature type="region of interest" description="Disordered" evidence="1">
    <location>
        <begin position="715"/>
        <end position="958"/>
    </location>
</feature>
<feature type="compositionally biased region" description="Polar residues" evidence="1">
    <location>
        <begin position="450"/>
        <end position="465"/>
    </location>
</feature>
<feature type="region of interest" description="Disordered" evidence="1">
    <location>
        <begin position="674"/>
        <end position="693"/>
    </location>
</feature>
<feature type="region of interest" description="Disordered" evidence="1">
    <location>
        <begin position="1962"/>
        <end position="2031"/>
    </location>
</feature>
<feature type="region of interest" description="Disordered" evidence="1">
    <location>
        <begin position="393"/>
        <end position="429"/>
    </location>
</feature>
<feature type="region of interest" description="Disordered" evidence="1">
    <location>
        <begin position="1"/>
        <end position="39"/>
    </location>
</feature>
<feature type="compositionally biased region" description="Polar residues" evidence="1">
    <location>
        <begin position="2008"/>
        <end position="2021"/>
    </location>
</feature>
<feature type="region of interest" description="Disordered" evidence="1">
    <location>
        <begin position="121"/>
        <end position="154"/>
    </location>
</feature>
<feature type="region of interest" description="Disordered" evidence="1">
    <location>
        <begin position="1264"/>
        <end position="1303"/>
    </location>
</feature>
<feature type="compositionally biased region" description="Basic and acidic residues" evidence="1">
    <location>
        <begin position="795"/>
        <end position="814"/>
    </location>
</feature>
<feature type="compositionally biased region" description="Low complexity" evidence="1">
    <location>
        <begin position="402"/>
        <end position="427"/>
    </location>
</feature>
<dbReference type="InterPro" id="IPR051372">
    <property type="entry name" value="CWC21"/>
</dbReference>
<feature type="compositionally biased region" description="Polar residues" evidence="1">
    <location>
        <begin position="970"/>
        <end position="984"/>
    </location>
</feature>
<evidence type="ECO:0000313" key="2">
    <source>
        <dbReference type="EnsemblMetazoa" id="XP_016770292"/>
    </source>
</evidence>
<protein>
    <submittedName>
        <fullName evidence="4">Leucine-rich repeat-containing protein DDB_G0290503 isoform X1</fullName>
    </submittedName>
</protein>
<dbReference type="PANTHER" id="PTHR36562:SF6">
    <property type="entry name" value="EG:133E12.4 PROTEIN"/>
    <property type="match status" value="1"/>
</dbReference>
<organism evidence="2">
    <name type="scientific">Apis mellifera</name>
    <name type="common">Honeybee</name>
    <dbReference type="NCBI Taxonomy" id="7460"/>
    <lineage>
        <taxon>Eukaryota</taxon>
        <taxon>Metazoa</taxon>
        <taxon>Ecdysozoa</taxon>
        <taxon>Arthropoda</taxon>
        <taxon>Hexapoda</taxon>
        <taxon>Insecta</taxon>
        <taxon>Pterygota</taxon>
        <taxon>Neoptera</taxon>
        <taxon>Endopterygota</taxon>
        <taxon>Hymenoptera</taxon>
        <taxon>Apocrita</taxon>
        <taxon>Aculeata</taxon>
        <taxon>Apoidea</taxon>
        <taxon>Anthophila</taxon>
        <taxon>Apidae</taxon>
        <taxon>Apis</taxon>
    </lineage>
</organism>
<accession>A0A7M7IK94</accession>
<sequence length="2180" mass="244802">MASREKKPLVPSKAKQKANNDCSLPSNEIKSRKGKSLSNLKQQQLARDILEAVATGSQLPPKLEASLPRKKVLRNLKHKQKLKVAKANLIKSKVTRKVANRNLCRIPSDIKKSVRTKRIKLSEENSTKASSNKSLEHQINEAEGENIGAEGNRSAKNNLRTKKTKFILKNIGEVESEDILDRDSDSVAGCSTKSSPKLNRKGRSLESLEVSLPRGVKSKFSGFKRNSIKEKDTLIKTEVDIKYTKGRKATRDLDYTSSSNTRVSKSLLDSKSSIDLTIDEVIASMLSDTEIDNQQGIAEKIEGKLTRSKKMLVEENIVSDIEIKKEPDSEEIKITSDGENFETESIQSVSIHLRKRSNVNIINQRSLRNGKLRQSDSVISCDLELKKRRRLNSDDPIGSEVSSADNNIADNNIDSESSFSESSGNDSQTIVTPIKDEMCTSKETLKSFEDSSQIGPEVENNNNGDKGSELGPTLRSKTKAKSGEVEVKNDNIKIEYSRIIPKNMEVQEELKKMSNLDQVRKDNILAKLSDKSKGRRSSLNIDMKKTVNSFYNATDKSDGNPKSQIDQMIENIKLTIAKSIESKIFGPEKGGLGLGKNNFEIPKIEEIIAPLSAESQKLGLEENTGDEDNNKSAPGAKNEMKPDNSDNSIPKVADTAKEIEKLVMGDIELAETHSQNVQENEPSDTSDANSNTHSNVSEVVNIIENEDCKIVVQEEGESNETSNLMKEGMNDVDDADEDQIKILDDGKKVVRKSSRMVDKVSSPESNDNKKLGKAAGKQVAAHKPENCEESSQGCEKSKETGSKSKESFKNESTENKIASEFPVDGAITESKQEETEEGAAKVDATNEDGAKVSTTNEDVETLERISKEVERMVAEDESAHQLRIGADESQNDQESATIKTAAETSSSSSVELAMDGAENRGTSAGDELENKDEGEKTVENAKEVERREESVSEIVKKDKNDCEILINLDSNSKCNLTVPNSGCNPLQEELKKDSNENEKEDKFNEENDANNDSMQLCDNEIYNNLESDTTKEDKKTSVDTVEEQKSVKDQDTKKRVLRTRDKTRGKFEKGQGSCKEKETVSKARTEEEEKPQNSKEEEDSEEKVQESMTEDTDDAQNSGEMDPSDLVEPQARTKRSREAKKRKEDQLNMLKNKRAKREIRRCDQQNKEETLLDNEVAKINENNRSFLNKYENGVECATNFRGFSEGGRDSLEKHEKAADNVRSKSENDLIIGKENGRKTCENRLSRNLSENHVTKEVENMDMLDVDCKPIKTPETSQKDSDETSTSGESSSSVNITPKILETPEDKAKKESILRLLGLESLEKAAERLNHQKAKKGQSTGTLKTVIRVQKEREKDKRRSRSPLKMVLKQGRGDGEGDSPENFYTIQKELGTSGWGDSSSGANRKFSTNHRHSCDEDNEDAAPKDRQSLVIPEKSSSFSIHPGRLCADVCCYCFGKFGSLDTPMHLAQMKSDERRKKILNIERHLTKDSCLCDACYRHVDRKANTSPTNMQTKPQKQHRQLMVSKCSARDCRDAARHHVKRRWLLKIKAGLQKQVDIDWESSQHTSMSFCVSHYSKIERFLTCALCKRRLARNHTHQLANTETDELNQLLGQQGIPVLLSAGTFVCKLCRYFTQLQLKYKDVENMNTNHKSFFKNYRKRILHYHDIEVLENEDEDSSQNNQSKDKDKDKRKKAKCSTQTKTATFKSPDGTINSTFEKSIPESSKNEGINSEMDNENRTVKGNLSDENVVTDVQFLGIENTVEKLKKRKLLDTNPYTTSDTTISCDNPNEVVEILAMDKEVTLTRLPKRPRTNNDITPVVQRLGANPSISVRTLFPGEEEMNLHANIEFTNVREITPQGWEKCATMIQYDRDTKLLWQELQRPYGNQSSFLRHLILLEKYYRSGDLILAPNASRNAINYSTSVQNRLISYEGPEKMDEPIMEPIASEYHNSRRLSGGYVLERDKPPLPTINTPKQLSSSNTAQSIKSSPPRILKLNPGVSIIKKPPPNLQRLNLPSTSTTANGNMKRKDGQKLPTVGGKVFQLSEPDFKRLQNLKKQKQQMITEKQLTNSNGGMNNSNSSQNLKSVTQYQKAQIAAQTQFQKHLRMQQEMLNRQSRSDFEPLICDVRALANENSPTQNLLHNLNLPKSIQVTTKTSNQIPILPKIPKSLTVIPQTVTRPAEK</sequence>
<feature type="compositionally biased region" description="Polar residues" evidence="1">
    <location>
        <begin position="17"/>
        <end position="28"/>
    </location>
</feature>
<feature type="region of interest" description="Disordered" evidence="1">
    <location>
        <begin position="446"/>
        <end position="484"/>
    </location>
</feature>
<feature type="region of interest" description="Disordered" evidence="1">
    <location>
        <begin position="1393"/>
        <end position="1425"/>
    </location>
</feature>
<dbReference type="OrthoDB" id="249703at2759"/>
<feature type="compositionally biased region" description="Basic and acidic residues" evidence="1">
    <location>
        <begin position="861"/>
        <end position="880"/>
    </location>
</feature>
<feature type="compositionally biased region" description="Polar residues" evidence="1">
    <location>
        <begin position="1013"/>
        <end position="1027"/>
    </location>
</feature>
<feature type="compositionally biased region" description="Low complexity" evidence="1">
    <location>
        <begin position="894"/>
        <end position="911"/>
    </location>
</feature>
<dbReference type="EnsemblMetazoa" id="XM_016914803">
    <property type="protein sequence ID" value="XP_016770292"/>
    <property type="gene ID" value="LOC102655980"/>
</dbReference>
<feature type="compositionally biased region" description="Basic and acidic residues" evidence="1">
    <location>
        <begin position="738"/>
        <end position="748"/>
    </location>
</feature>
<feature type="compositionally biased region" description="Polar residues" evidence="1">
    <location>
        <begin position="1394"/>
        <end position="1405"/>
    </location>
</feature>
<feature type="compositionally biased region" description="Polar residues" evidence="1">
    <location>
        <begin position="1694"/>
        <end position="1727"/>
    </location>
</feature>
<dbReference type="GeneID" id="102655980"/>
<proteinExistence type="predicted"/>
<evidence type="ECO:0000313" key="3">
    <source>
        <dbReference type="Proteomes" id="UP000005203"/>
    </source>
</evidence>
<feature type="compositionally biased region" description="Polar residues" evidence="1">
    <location>
        <begin position="1967"/>
        <end position="1985"/>
    </location>
</feature>